<proteinExistence type="predicted"/>
<comment type="caution">
    <text evidence="1">The sequence shown here is derived from an EMBL/GenBank/DDBJ whole genome shotgun (WGS) entry which is preliminary data.</text>
</comment>
<evidence type="ECO:0000313" key="1">
    <source>
        <dbReference type="EMBL" id="MDR8018190.1"/>
    </source>
</evidence>
<organism evidence="1 2">
    <name type="scientific">Nesterenkonia aerolata</name>
    <dbReference type="NCBI Taxonomy" id="3074079"/>
    <lineage>
        <taxon>Bacteria</taxon>
        <taxon>Bacillati</taxon>
        <taxon>Actinomycetota</taxon>
        <taxon>Actinomycetes</taxon>
        <taxon>Micrococcales</taxon>
        <taxon>Micrococcaceae</taxon>
        <taxon>Nesterenkonia</taxon>
    </lineage>
</organism>
<dbReference type="EMBL" id="JAVKGR010000001">
    <property type="protein sequence ID" value="MDR8018190.1"/>
    <property type="molecule type" value="Genomic_DNA"/>
</dbReference>
<protein>
    <submittedName>
        <fullName evidence="1">DivIVA domain-containing protein</fullName>
    </submittedName>
</protein>
<reference evidence="1 2" key="1">
    <citation type="submission" date="2023-09" db="EMBL/GenBank/DDBJ databases">
        <title>Description of three actinobacteria isolated from air of manufacturing shop in a pharmaceutical factory.</title>
        <authorList>
            <person name="Zhang D.-F."/>
        </authorList>
    </citation>
    <scope>NUCLEOTIDE SEQUENCE [LARGE SCALE GENOMIC DNA]</scope>
    <source>
        <strain evidence="1 2">LY-0111</strain>
    </source>
</reference>
<dbReference type="Proteomes" id="UP001251870">
    <property type="component" value="Unassembled WGS sequence"/>
</dbReference>
<sequence length="130" mass="14439">MEWLYVLAAVLVVLMLVVLFTGRGASSGTVDEIPLPRGLSAANQPATGAWPTAEQLTQLRFTTAFRGYSREEVDVLIEEIIDLLRHHQDRPGPQAQQQLAARVADARFVVVLRGYRMEEVDAALAHFTDH</sequence>
<dbReference type="NCBIfam" id="TIGR03544">
    <property type="entry name" value="DivI1A_domain"/>
    <property type="match status" value="1"/>
</dbReference>
<evidence type="ECO:0000313" key="2">
    <source>
        <dbReference type="Proteomes" id="UP001251870"/>
    </source>
</evidence>
<gene>
    <name evidence="1" type="ORF">RIL96_01235</name>
</gene>
<dbReference type="Gene3D" id="6.10.250.660">
    <property type="match status" value="1"/>
</dbReference>
<accession>A0ABU2DPE8</accession>
<name>A0ABU2DPE8_9MICC</name>
<dbReference type="InterPro" id="IPR019933">
    <property type="entry name" value="DivIVA_domain"/>
</dbReference>
<keyword evidence="2" id="KW-1185">Reference proteome</keyword>
<dbReference type="RefSeq" id="WP_310547175.1">
    <property type="nucleotide sequence ID" value="NZ_JAVKGR010000001.1"/>
</dbReference>